<dbReference type="PaxDb" id="5691-EAN76491"/>
<keyword evidence="3" id="KW-1185">Reference proteome</keyword>
<evidence type="ECO:0000313" key="3">
    <source>
        <dbReference type="Proteomes" id="UP000008524"/>
    </source>
</evidence>
<reference evidence="2 3" key="2">
    <citation type="journal article" date="2005" name="Science">
        <title>The genome of the African trypanosome Trypanosoma brucei.</title>
        <authorList>
            <person name="Berriman M."/>
            <person name="Ghedin E."/>
            <person name="Hertz-Fowler C."/>
            <person name="Blandin G."/>
            <person name="Renauld H."/>
            <person name="Bartholomeu D.C."/>
            <person name="Lennard N.J."/>
            <person name="Caler E."/>
            <person name="Hamlin N.E."/>
            <person name="Haas B."/>
            <person name="Bohme U."/>
            <person name="Hannick L."/>
            <person name="Aslett M.A."/>
            <person name="Shallom J."/>
            <person name="Marcello L."/>
            <person name="Hou L."/>
            <person name="Wickstead B."/>
            <person name="Alsmark U.C."/>
            <person name="Arrowsmith C."/>
            <person name="Atkin R.J."/>
            <person name="Barron A.J."/>
            <person name="Bringaud F."/>
            <person name="Brooks K."/>
            <person name="Carrington M."/>
            <person name="Cherevach I."/>
            <person name="Chillingworth T.J."/>
            <person name="Churcher C."/>
            <person name="Clark L.N."/>
            <person name="Corton C.H."/>
            <person name="Cronin A."/>
            <person name="Davies R.M."/>
            <person name="Doggett J."/>
            <person name="Djikeng A."/>
            <person name="Feldblyum T."/>
            <person name="Field M.C."/>
            <person name="Fraser A."/>
            <person name="Goodhead I."/>
            <person name="Hance Z."/>
            <person name="Harper D."/>
            <person name="Harris B.R."/>
            <person name="Hauser H."/>
            <person name="Hostetler J."/>
            <person name="Ivens A."/>
            <person name="Jagels K."/>
            <person name="Johnson D."/>
            <person name="Johnson J."/>
            <person name="Jones K."/>
            <person name="Kerhornou A.X."/>
            <person name="Koo H."/>
            <person name="Larke N."/>
            <person name="Landfear S."/>
            <person name="Larkin C."/>
            <person name="Leech V."/>
            <person name="Line A."/>
            <person name="Lord A."/>
            <person name="Macleod A."/>
            <person name="Mooney P.J."/>
            <person name="Moule S."/>
            <person name="Martin D.M."/>
            <person name="Morgan G.W."/>
            <person name="Mungall K."/>
            <person name="Norbertczak H."/>
            <person name="Ormond D."/>
            <person name="Pai G."/>
            <person name="Peacock C.S."/>
            <person name="Peterson J."/>
            <person name="Quail M.A."/>
            <person name="Rabbinowitsch E."/>
            <person name="Rajandream M.A."/>
            <person name="Reitter C."/>
            <person name="Salzberg S.L."/>
            <person name="Sanders M."/>
            <person name="Schobel S."/>
            <person name="Sharp S."/>
            <person name="Simmonds M."/>
            <person name="Simpson A.J."/>
            <person name="Tallon L."/>
            <person name="Turner C.M."/>
            <person name="Tait A."/>
            <person name="Tivey A.R."/>
            <person name="Van Aken S."/>
            <person name="Walker D."/>
            <person name="Wanless D."/>
            <person name="Wang S."/>
            <person name="White B."/>
            <person name="White O."/>
            <person name="Whitehead S."/>
            <person name="Woodward J."/>
            <person name="Wortman J."/>
            <person name="Adams M.D."/>
            <person name="Embley T.M."/>
            <person name="Gull K."/>
            <person name="Ullu E."/>
            <person name="Barry J.D."/>
            <person name="Fairlamb A.H."/>
            <person name="Opperdoes F."/>
            <person name="Barrell B.G."/>
            <person name="Donelson J.E."/>
            <person name="Hall N."/>
            <person name="Fraser C.M."/>
            <person name="Melville S.E."/>
            <person name="El-Sayed N.M."/>
        </authorList>
    </citation>
    <scope>NUCLEOTIDE SEQUENCE [LARGE SCALE GENOMIC DNA]</scope>
    <source>
        <strain evidence="2 3">927/4 GUTat10.1</strain>
    </source>
</reference>
<accession>Q38FC9</accession>
<dbReference type="AlphaFoldDB" id="Q38FC9"/>
<evidence type="ECO:0000313" key="2">
    <source>
        <dbReference type="EMBL" id="EAN76491.1"/>
    </source>
</evidence>
<organism evidence="2 3">
    <name type="scientific">Trypanosoma brucei brucei (strain 927/4 GUTat10.1)</name>
    <dbReference type="NCBI Taxonomy" id="185431"/>
    <lineage>
        <taxon>Eukaryota</taxon>
        <taxon>Discoba</taxon>
        <taxon>Euglenozoa</taxon>
        <taxon>Kinetoplastea</taxon>
        <taxon>Metakinetoplastina</taxon>
        <taxon>Trypanosomatida</taxon>
        <taxon>Trypanosomatidae</taxon>
        <taxon>Trypanosoma</taxon>
    </lineage>
</organism>
<evidence type="ECO:0000256" key="1">
    <source>
        <dbReference type="SAM" id="Phobius"/>
    </source>
</evidence>
<sequence length="96" mass="11529">MKCVRRKLKKKKKADVIVPLARLLILFFFLFFLSFLFFFLLRSYLPHKQKHKHTLSPSASRIDSTPSFRPFLFIFIFFHPSVEEIWNGNIARYSSM</sequence>
<gene>
    <name evidence="2" type="ORF">Tb09.160.2680</name>
</gene>
<keyword evidence="1" id="KW-0472">Membrane</keyword>
<dbReference type="KEGG" id="tbr:Tb09.160.2680"/>
<feature type="transmembrane region" description="Helical" evidence="1">
    <location>
        <begin position="20"/>
        <end position="41"/>
    </location>
</feature>
<evidence type="ECO:0008006" key="4">
    <source>
        <dbReference type="Google" id="ProtNLM"/>
    </source>
</evidence>
<keyword evidence="1" id="KW-0812">Transmembrane</keyword>
<dbReference type="EMBL" id="CM000207">
    <property type="protein sequence ID" value="EAN76491.1"/>
    <property type="molecule type" value="Genomic_DNA"/>
</dbReference>
<protein>
    <recommendedName>
        <fullName evidence="4">T. brucei spp.-specific protein</fullName>
    </recommendedName>
</protein>
<dbReference type="GeneID" id="3660056"/>
<dbReference type="RefSeq" id="XP_803712.1">
    <property type="nucleotide sequence ID" value="XM_798619.1"/>
</dbReference>
<keyword evidence="1" id="KW-1133">Transmembrane helix</keyword>
<proteinExistence type="predicted"/>
<reference evidence="2 3" key="1">
    <citation type="journal article" date="2005" name="Science">
        <title>Comparative genomics of trypanosomatid parasitic protozoa.</title>
        <authorList>
            <person name="El-Sayed N.M."/>
            <person name="Myler P.J."/>
            <person name="Blandin G."/>
            <person name="Berriman M."/>
            <person name="Crabtree J."/>
            <person name="Aggarwal G."/>
            <person name="Caler E."/>
            <person name="Renauld H."/>
            <person name="Worthey E.A."/>
            <person name="Hertz-Fowler C."/>
            <person name="Ghedin E."/>
            <person name="Peacock C."/>
            <person name="Bartholomeu D.C."/>
            <person name="Haas B.J."/>
            <person name="Tran A.N."/>
            <person name="Wortman J.R."/>
            <person name="Alsmark U.C."/>
            <person name="Angiuoli S."/>
            <person name="Anupama A."/>
            <person name="Badger J."/>
            <person name="Bringaud F."/>
            <person name="Cadag E."/>
            <person name="Carlton J.M."/>
            <person name="Cerqueira G.C."/>
            <person name="Creasy T."/>
            <person name="Delcher A.L."/>
            <person name="Djikeng A."/>
            <person name="Embley T.M."/>
            <person name="Hauser C."/>
            <person name="Ivens A.C."/>
            <person name="Kummerfeld S.K."/>
            <person name="Pereira-Leal J.B."/>
            <person name="Nilsson D."/>
            <person name="Peterson J."/>
            <person name="Salzberg S.L."/>
            <person name="Shallom J."/>
            <person name="Silva J.C."/>
            <person name="Sundaram J."/>
            <person name="Westenberger S."/>
            <person name="White O."/>
            <person name="Melville S.E."/>
            <person name="Donelson J.E."/>
            <person name="Andersson B."/>
            <person name="Stuart K.D."/>
            <person name="Hall N."/>
        </authorList>
    </citation>
    <scope>NUCLEOTIDE SEQUENCE [LARGE SCALE GENOMIC DNA]</scope>
    <source>
        <strain evidence="2 3">927/4 GUTat10.1</strain>
    </source>
</reference>
<dbReference type="Proteomes" id="UP000008524">
    <property type="component" value="Chromosome 9"/>
</dbReference>
<name>Q38FC9_TRYB2</name>
<dbReference type="InParanoid" id="Q38FC9"/>